<gene>
    <name evidence="7" type="ORF">B0H65DRAFT_575637</name>
</gene>
<dbReference type="EMBL" id="JAUEPP010000005">
    <property type="protein sequence ID" value="KAK3342432.1"/>
    <property type="molecule type" value="Genomic_DNA"/>
</dbReference>
<keyword evidence="8" id="KW-1185">Reference proteome</keyword>
<evidence type="ECO:0000256" key="5">
    <source>
        <dbReference type="SAM" id="MobiDB-lite"/>
    </source>
</evidence>
<feature type="region of interest" description="Disordered" evidence="5">
    <location>
        <begin position="458"/>
        <end position="486"/>
    </location>
</feature>
<dbReference type="Proteomes" id="UP001278500">
    <property type="component" value="Unassembled WGS sequence"/>
</dbReference>
<dbReference type="Gene3D" id="2.120.10.80">
    <property type="entry name" value="Kelch-type beta propeller"/>
    <property type="match status" value="1"/>
</dbReference>
<evidence type="ECO:0000256" key="2">
    <source>
        <dbReference type="ARBA" id="ARBA00022692"/>
    </source>
</evidence>
<evidence type="ECO:0000256" key="6">
    <source>
        <dbReference type="SAM" id="Phobius"/>
    </source>
</evidence>
<dbReference type="AlphaFoldDB" id="A0AAE0MRI8"/>
<evidence type="ECO:0000256" key="4">
    <source>
        <dbReference type="ARBA" id="ARBA00023136"/>
    </source>
</evidence>
<organism evidence="7 8">
    <name type="scientific">Neurospora tetraspora</name>
    <dbReference type="NCBI Taxonomy" id="94610"/>
    <lineage>
        <taxon>Eukaryota</taxon>
        <taxon>Fungi</taxon>
        <taxon>Dikarya</taxon>
        <taxon>Ascomycota</taxon>
        <taxon>Pezizomycotina</taxon>
        <taxon>Sordariomycetes</taxon>
        <taxon>Sordariomycetidae</taxon>
        <taxon>Sordariales</taxon>
        <taxon>Sordariaceae</taxon>
        <taxon>Neurospora</taxon>
    </lineage>
</organism>
<sequence>MAVFLCSSTCTSVLQSICFTFPALSAIFLQPALTQRLDNPPANRLLRRGYSRAIVLGHYVYIDGGEVSQLPDGLNPVGPGPVNSTLSIDISKSWLTSTVEIKATSKANDGPVPLSDQALWADPSGNAFYIIGGRAPYSRNADKITKDGIWKFTADGMGSGKWEKEEPFNLDIFKSINLIEKAAFATAHGSFGSIGYVIGGQTSMASDPDIQDGGKGYYIPSPVAISYDIQTKTLGSLDIRPILPLTTSLFDSRAIYVPQFGPNGFVFTLGGVKVVPVGRQNIGISGFLNFNNVTFFDPKTGQWRSQVTSGVAPEDRETFCVVGVAGQAGTYEMLKKAFDDLFILSLPGFVWFRADARSSEPRNNHDCVVIGKRQMLVYGGDAFGQKDYLSTKDPFLQGLGIFDMTELAWDADGKYNADAEDYRTPKIVEDWYRSHNLSDISWSSNEVRDTFLANTVDFDKPASTSTSSPSSATASATPATTNQASSESKVGAIAGGVAGGVAALAIVAGLAYYFRFKRSKKPPSSGELQALESGEPKVESEAKKELPTEAQATELDVPPKELPSNNETWELDAASQPRELDITNETYELSSEHQRVTQ</sequence>
<name>A0AAE0MRI8_9PEZI</name>
<dbReference type="GO" id="GO:0016020">
    <property type="term" value="C:membrane"/>
    <property type="evidence" value="ECO:0007669"/>
    <property type="project" value="UniProtKB-SubCell"/>
</dbReference>
<accession>A0AAE0MRI8</accession>
<dbReference type="PANTHER" id="PTHR15549">
    <property type="entry name" value="PAIRED IMMUNOGLOBULIN-LIKE TYPE 2 RECEPTOR"/>
    <property type="match status" value="1"/>
</dbReference>
<dbReference type="GO" id="GO:0071944">
    <property type="term" value="C:cell periphery"/>
    <property type="evidence" value="ECO:0007669"/>
    <property type="project" value="UniProtKB-ARBA"/>
</dbReference>
<feature type="compositionally biased region" description="Low complexity" evidence="5">
    <location>
        <begin position="461"/>
        <end position="486"/>
    </location>
</feature>
<comment type="subcellular location">
    <subcellularLocation>
        <location evidence="1">Membrane</location>
        <topology evidence="1">Single-pass membrane protein</topology>
    </subcellularLocation>
</comment>
<proteinExistence type="predicted"/>
<evidence type="ECO:0008006" key="9">
    <source>
        <dbReference type="Google" id="ProtNLM"/>
    </source>
</evidence>
<keyword evidence="4 6" id="KW-0472">Membrane</keyword>
<comment type="caution">
    <text evidence="7">The sequence shown here is derived from an EMBL/GenBank/DDBJ whole genome shotgun (WGS) entry which is preliminary data.</text>
</comment>
<feature type="region of interest" description="Disordered" evidence="5">
    <location>
        <begin position="520"/>
        <end position="598"/>
    </location>
</feature>
<keyword evidence="3 6" id="KW-1133">Transmembrane helix</keyword>
<feature type="compositionally biased region" description="Basic and acidic residues" evidence="5">
    <location>
        <begin position="534"/>
        <end position="547"/>
    </location>
</feature>
<dbReference type="InterPro" id="IPR015915">
    <property type="entry name" value="Kelch-typ_b-propeller"/>
</dbReference>
<keyword evidence="2 6" id="KW-0812">Transmembrane</keyword>
<dbReference type="RefSeq" id="XP_062680225.1">
    <property type="nucleotide sequence ID" value="XM_062830629.1"/>
</dbReference>
<evidence type="ECO:0000313" key="7">
    <source>
        <dbReference type="EMBL" id="KAK3342432.1"/>
    </source>
</evidence>
<evidence type="ECO:0000256" key="3">
    <source>
        <dbReference type="ARBA" id="ARBA00022989"/>
    </source>
</evidence>
<dbReference type="InterPro" id="IPR011043">
    <property type="entry name" value="Gal_Oxase/kelch_b-propeller"/>
</dbReference>
<dbReference type="InterPro" id="IPR051694">
    <property type="entry name" value="Immunoregulatory_rcpt-like"/>
</dbReference>
<dbReference type="GeneID" id="87867783"/>
<dbReference type="PANTHER" id="PTHR15549:SF27">
    <property type="entry name" value="CHITIN-BINDING TYPE-1 DOMAIN-CONTAINING PROTEIN"/>
    <property type="match status" value="1"/>
</dbReference>
<protein>
    <recommendedName>
        <fullName evidence="9">Kelch repeat protein</fullName>
    </recommendedName>
</protein>
<dbReference type="SUPFAM" id="SSF50965">
    <property type="entry name" value="Galactose oxidase, central domain"/>
    <property type="match status" value="1"/>
</dbReference>
<evidence type="ECO:0000256" key="1">
    <source>
        <dbReference type="ARBA" id="ARBA00004167"/>
    </source>
</evidence>
<feature type="transmembrane region" description="Helical" evidence="6">
    <location>
        <begin position="490"/>
        <end position="514"/>
    </location>
</feature>
<evidence type="ECO:0000313" key="8">
    <source>
        <dbReference type="Proteomes" id="UP001278500"/>
    </source>
</evidence>
<reference evidence="7" key="1">
    <citation type="journal article" date="2023" name="Mol. Phylogenet. Evol.">
        <title>Genome-scale phylogeny and comparative genomics of the fungal order Sordariales.</title>
        <authorList>
            <person name="Hensen N."/>
            <person name="Bonometti L."/>
            <person name="Westerberg I."/>
            <person name="Brannstrom I.O."/>
            <person name="Guillou S."/>
            <person name="Cros-Aarteil S."/>
            <person name="Calhoun S."/>
            <person name="Haridas S."/>
            <person name="Kuo A."/>
            <person name="Mondo S."/>
            <person name="Pangilinan J."/>
            <person name="Riley R."/>
            <person name="LaButti K."/>
            <person name="Andreopoulos B."/>
            <person name="Lipzen A."/>
            <person name="Chen C."/>
            <person name="Yan M."/>
            <person name="Daum C."/>
            <person name="Ng V."/>
            <person name="Clum A."/>
            <person name="Steindorff A."/>
            <person name="Ohm R.A."/>
            <person name="Martin F."/>
            <person name="Silar P."/>
            <person name="Natvig D.O."/>
            <person name="Lalanne C."/>
            <person name="Gautier V."/>
            <person name="Ament-Velasquez S.L."/>
            <person name="Kruys A."/>
            <person name="Hutchinson M.I."/>
            <person name="Powell A.J."/>
            <person name="Barry K."/>
            <person name="Miller A.N."/>
            <person name="Grigoriev I.V."/>
            <person name="Debuchy R."/>
            <person name="Gladieux P."/>
            <person name="Hiltunen Thoren M."/>
            <person name="Johannesson H."/>
        </authorList>
    </citation>
    <scope>NUCLEOTIDE SEQUENCE</scope>
    <source>
        <strain evidence="7">CBS 560.94</strain>
    </source>
</reference>
<reference evidence="7" key="2">
    <citation type="submission" date="2023-06" db="EMBL/GenBank/DDBJ databases">
        <authorList>
            <consortium name="Lawrence Berkeley National Laboratory"/>
            <person name="Haridas S."/>
            <person name="Hensen N."/>
            <person name="Bonometti L."/>
            <person name="Westerberg I."/>
            <person name="Brannstrom I.O."/>
            <person name="Guillou S."/>
            <person name="Cros-Aarteil S."/>
            <person name="Calhoun S."/>
            <person name="Kuo A."/>
            <person name="Mondo S."/>
            <person name="Pangilinan J."/>
            <person name="Riley R."/>
            <person name="Labutti K."/>
            <person name="Andreopoulos B."/>
            <person name="Lipzen A."/>
            <person name="Chen C."/>
            <person name="Yanf M."/>
            <person name="Daum C."/>
            <person name="Ng V."/>
            <person name="Clum A."/>
            <person name="Steindorff A."/>
            <person name="Ohm R."/>
            <person name="Martin F."/>
            <person name="Silar P."/>
            <person name="Natvig D."/>
            <person name="Lalanne C."/>
            <person name="Gautier V."/>
            <person name="Ament-Velasquez S.L."/>
            <person name="Kruys A."/>
            <person name="Hutchinson M.I."/>
            <person name="Powell A.J."/>
            <person name="Barry K."/>
            <person name="Miller A.N."/>
            <person name="Grigoriev I.V."/>
            <person name="Debuchy R."/>
            <person name="Gladieux P."/>
            <person name="Thoren M.H."/>
            <person name="Johannesson H."/>
        </authorList>
    </citation>
    <scope>NUCLEOTIDE SEQUENCE</scope>
    <source>
        <strain evidence="7">CBS 560.94</strain>
    </source>
</reference>